<accession>A0ABS8TH91</accession>
<keyword evidence="2" id="KW-1185">Reference proteome</keyword>
<sequence length="64" mass="7377">MSKEAEGLTCFQEGRAIVIGKERSPLQNKQLARVTTTHFQKQALKLCYYRKSEDGLTQIEPKFM</sequence>
<protein>
    <submittedName>
        <fullName evidence="1">Uncharacterized protein</fullName>
    </submittedName>
</protein>
<dbReference type="EMBL" id="JACEIK010001535">
    <property type="protein sequence ID" value="MCD7470176.1"/>
    <property type="molecule type" value="Genomic_DNA"/>
</dbReference>
<reference evidence="1 2" key="1">
    <citation type="journal article" date="2021" name="BMC Genomics">
        <title>Datura genome reveals duplications of psychoactive alkaloid biosynthetic genes and high mutation rate following tissue culture.</title>
        <authorList>
            <person name="Rajewski A."/>
            <person name="Carter-House D."/>
            <person name="Stajich J."/>
            <person name="Litt A."/>
        </authorList>
    </citation>
    <scope>NUCLEOTIDE SEQUENCE [LARGE SCALE GENOMIC DNA]</scope>
    <source>
        <strain evidence="1">AR-01</strain>
    </source>
</reference>
<comment type="caution">
    <text evidence="1">The sequence shown here is derived from an EMBL/GenBank/DDBJ whole genome shotgun (WGS) entry which is preliminary data.</text>
</comment>
<organism evidence="1 2">
    <name type="scientific">Datura stramonium</name>
    <name type="common">Jimsonweed</name>
    <name type="synonym">Common thornapple</name>
    <dbReference type="NCBI Taxonomy" id="4076"/>
    <lineage>
        <taxon>Eukaryota</taxon>
        <taxon>Viridiplantae</taxon>
        <taxon>Streptophyta</taxon>
        <taxon>Embryophyta</taxon>
        <taxon>Tracheophyta</taxon>
        <taxon>Spermatophyta</taxon>
        <taxon>Magnoliopsida</taxon>
        <taxon>eudicotyledons</taxon>
        <taxon>Gunneridae</taxon>
        <taxon>Pentapetalae</taxon>
        <taxon>asterids</taxon>
        <taxon>lamiids</taxon>
        <taxon>Solanales</taxon>
        <taxon>Solanaceae</taxon>
        <taxon>Solanoideae</taxon>
        <taxon>Datureae</taxon>
        <taxon>Datura</taxon>
    </lineage>
</organism>
<name>A0ABS8TH91_DATST</name>
<proteinExistence type="predicted"/>
<evidence type="ECO:0000313" key="2">
    <source>
        <dbReference type="Proteomes" id="UP000823775"/>
    </source>
</evidence>
<evidence type="ECO:0000313" key="1">
    <source>
        <dbReference type="EMBL" id="MCD7470176.1"/>
    </source>
</evidence>
<feature type="non-terminal residue" evidence="1">
    <location>
        <position position="64"/>
    </location>
</feature>
<gene>
    <name evidence="1" type="ORF">HAX54_009848</name>
</gene>
<dbReference type="Proteomes" id="UP000823775">
    <property type="component" value="Unassembled WGS sequence"/>
</dbReference>